<dbReference type="AlphaFoldDB" id="A0A5N5UGX3"/>
<evidence type="ECO:0000313" key="4">
    <source>
        <dbReference type="Proteomes" id="UP000326302"/>
    </source>
</evidence>
<organism evidence="1 4">
    <name type="scientific">Halosegnis rubeus</name>
    <dbReference type="NCBI Taxonomy" id="2212850"/>
    <lineage>
        <taxon>Archaea</taxon>
        <taxon>Methanobacteriati</taxon>
        <taxon>Methanobacteriota</taxon>
        <taxon>Stenosarchaea group</taxon>
        <taxon>Halobacteria</taxon>
        <taxon>Halobacteriales</taxon>
        <taxon>Natronomonadaceae</taxon>
        <taxon>Halosegnis</taxon>
    </lineage>
</organism>
<protein>
    <submittedName>
        <fullName evidence="1">Uncharacterized protein</fullName>
    </submittedName>
</protein>
<dbReference type="Proteomes" id="UP000326302">
    <property type="component" value="Unassembled WGS sequence"/>
</dbReference>
<dbReference type="EMBL" id="QMDY01000002">
    <property type="protein sequence ID" value="KAB7519476.1"/>
    <property type="molecule type" value="Genomic_DNA"/>
</dbReference>
<dbReference type="InterPro" id="IPR013783">
    <property type="entry name" value="Ig-like_fold"/>
</dbReference>
<evidence type="ECO:0000313" key="1">
    <source>
        <dbReference type="EMBL" id="KAB7517944.1"/>
    </source>
</evidence>
<comment type="caution">
    <text evidence="1">The sequence shown here is derived from an EMBL/GenBank/DDBJ whole genome shotgun (WGS) entry which is preliminary data.</text>
</comment>
<dbReference type="Gene3D" id="2.60.40.10">
    <property type="entry name" value="Immunoglobulins"/>
    <property type="match status" value="1"/>
</dbReference>
<gene>
    <name evidence="1" type="ORF">DMP03_00840</name>
    <name evidence="2" type="ORF">DP108_05095</name>
</gene>
<accession>A0A5N5UP58</accession>
<sequence length="146" mass="14748">MKRTHAAVFALVIAATLTLSVGTGSFTALNADRNVDIGTTDDDSAYVGIAYDAATGDLQLTNNFGTLLTVTEVETPASIVTDSVPNELAAGASETVALSCADSTQSPAGTVTVTADGEDVSVEVTRDVTIDCETATATPTETATAN</sequence>
<evidence type="ECO:0000313" key="3">
    <source>
        <dbReference type="Proteomes" id="UP000326207"/>
    </source>
</evidence>
<dbReference type="EMBL" id="QJOW01000001">
    <property type="protein sequence ID" value="KAB7517944.1"/>
    <property type="molecule type" value="Genomic_DNA"/>
</dbReference>
<name>A0A5N5UGX3_9EURY</name>
<evidence type="ECO:0000313" key="2">
    <source>
        <dbReference type="EMBL" id="KAB7519476.1"/>
    </source>
</evidence>
<accession>A0A5N5UGX3</accession>
<dbReference type="Proteomes" id="UP000326207">
    <property type="component" value="Unassembled WGS sequence"/>
</dbReference>
<dbReference type="OrthoDB" id="330182at2157"/>
<reference evidence="3 4" key="1">
    <citation type="submission" date="2019-10" db="EMBL/GenBank/DDBJ databases">
        <title>Unraveling microbial dark matter from salterns through culturing: the case of the genus Halosegnis.</title>
        <authorList>
            <person name="Duran-Viseras A."/>
            <person name="Andrei A.-S."/>
            <person name="Vera-Gargallo B."/>
            <person name="Ghai R."/>
            <person name="Sanchez-Porro C."/>
            <person name="Ventosa A."/>
        </authorList>
    </citation>
    <scope>NUCLEOTIDE SEQUENCE [LARGE SCALE GENOMIC DNA]</scope>
    <source>
        <strain evidence="1 4">F17-44</strain>
        <strain evidence="2 3">F19-13</strain>
    </source>
</reference>
<dbReference type="RefSeq" id="WP_152118847.1">
    <property type="nucleotide sequence ID" value="NZ_QJOW01000001.1"/>
</dbReference>
<proteinExistence type="predicted"/>